<dbReference type="SUPFAM" id="SSF47413">
    <property type="entry name" value="lambda repressor-like DNA-binding domains"/>
    <property type="match status" value="1"/>
</dbReference>
<keyword evidence="2" id="KW-1185">Reference proteome</keyword>
<dbReference type="RefSeq" id="WP_002694260.1">
    <property type="nucleotide sequence ID" value="NZ_AAWS01000004.1"/>
</dbReference>
<protein>
    <submittedName>
        <fullName evidence="1">SinR protein, putative</fullName>
    </submittedName>
</protein>
<evidence type="ECO:0000313" key="1">
    <source>
        <dbReference type="EMBL" id="EAY31111.1"/>
    </source>
</evidence>
<name>A1ZF09_MICM2</name>
<dbReference type="InterPro" id="IPR010982">
    <property type="entry name" value="Lambda_DNA-bd_dom_sf"/>
</dbReference>
<comment type="caution">
    <text evidence="1">The sequence shown here is derived from an EMBL/GenBank/DDBJ whole genome shotgun (WGS) entry which is preliminary data.</text>
</comment>
<dbReference type="Gene3D" id="1.10.260.40">
    <property type="entry name" value="lambda repressor-like DNA-binding domains"/>
    <property type="match status" value="1"/>
</dbReference>
<dbReference type="Proteomes" id="UP000004095">
    <property type="component" value="Unassembled WGS sequence"/>
</dbReference>
<organism evidence="1 2">
    <name type="scientific">Microscilla marina ATCC 23134</name>
    <dbReference type="NCBI Taxonomy" id="313606"/>
    <lineage>
        <taxon>Bacteria</taxon>
        <taxon>Pseudomonadati</taxon>
        <taxon>Bacteroidota</taxon>
        <taxon>Cytophagia</taxon>
        <taxon>Cytophagales</taxon>
        <taxon>Microscillaceae</taxon>
        <taxon>Microscilla</taxon>
    </lineage>
</organism>
<sequence>MLLGEKIKAAIKTRGADAAEVADYAGISVASLYRIYNKNSCEVKYLTKIAEHLRYPIMYFLDDEPENMVNEDQEPYLLTSKKEGSGVGMGELMELVKVSAEERKMYLDIIKDLSSKIKE</sequence>
<dbReference type="EMBL" id="AAWS01000004">
    <property type="protein sequence ID" value="EAY31111.1"/>
    <property type="molecule type" value="Genomic_DNA"/>
</dbReference>
<evidence type="ECO:0000313" key="2">
    <source>
        <dbReference type="Proteomes" id="UP000004095"/>
    </source>
</evidence>
<accession>A1ZF09</accession>
<dbReference type="GO" id="GO:0003677">
    <property type="term" value="F:DNA binding"/>
    <property type="evidence" value="ECO:0007669"/>
    <property type="project" value="InterPro"/>
</dbReference>
<dbReference type="AlphaFoldDB" id="A1ZF09"/>
<reference evidence="1 2" key="1">
    <citation type="submission" date="2007-01" db="EMBL/GenBank/DDBJ databases">
        <authorList>
            <person name="Haygood M."/>
            <person name="Podell S."/>
            <person name="Anderson C."/>
            <person name="Hopkinson B."/>
            <person name="Roe K."/>
            <person name="Barbeau K."/>
            <person name="Gaasterland T."/>
            <person name="Ferriera S."/>
            <person name="Johnson J."/>
            <person name="Kravitz S."/>
            <person name="Beeson K."/>
            <person name="Sutton G."/>
            <person name="Rogers Y.-H."/>
            <person name="Friedman R."/>
            <person name="Frazier M."/>
            <person name="Venter J.C."/>
        </authorList>
    </citation>
    <scope>NUCLEOTIDE SEQUENCE [LARGE SCALE GENOMIC DNA]</scope>
    <source>
        <strain evidence="1 2">ATCC 23134</strain>
    </source>
</reference>
<dbReference type="CDD" id="cd00093">
    <property type="entry name" value="HTH_XRE"/>
    <property type="match status" value="1"/>
</dbReference>
<dbReference type="InterPro" id="IPR001387">
    <property type="entry name" value="Cro/C1-type_HTH"/>
</dbReference>
<gene>
    <name evidence="1" type="ORF">M23134_07519</name>
</gene>
<proteinExistence type="predicted"/>
<dbReference type="OrthoDB" id="894363at2"/>